<keyword evidence="2" id="KW-1185">Reference proteome</keyword>
<dbReference type="AlphaFoldDB" id="A0A0R1PVR8"/>
<dbReference type="Proteomes" id="UP000051790">
    <property type="component" value="Unassembled WGS sequence"/>
</dbReference>
<dbReference type="SUPFAM" id="SSF56784">
    <property type="entry name" value="HAD-like"/>
    <property type="match status" value="1"/>
</dbReference>
<sequence>MIEAVLFNWSGTLSDYGGRGREAWYQAAGGEATSPARLAAHWPKHAGTISTLKPGVLLLLNFLQCNQIPYGTLTLESAPVLADLVQALHEFNLKPQINLVDTSPIHAIHQAVSQLAIHNQAHVLGVFDQGDWLIAAKHCQLNTVGIIEGSRMIGLSQPAWTNLPAGQKKRLAQLARRRLIQLEVENPLMNAQALFLLIRQLKQLEVRA</sequence>
<proteinExistence type="predicted"/>
<name>A0A0R1PVR8_9LACO</name>
<evidence type="ECO:0000313" key="1">
    <source>
        <dbReference type="EMBL" id="KRL36704.1"/>
    </source>
</evidence>
<reference evidence="1 2" key="1">
    <citation type="journal article" date="2015" name="Genome Announc.">
        <title>Expanding the biotechnology potential of lactobacilli through comparative genomics of 213 strains and associated genera.</title>
        <authorList>
            <person name="Sun Z."/>
            <person name="Harris H.M."/>
            <person name="McCann A."/>
            <person name="Guo C."/>
            <person name="Argimon S."/>
            <person name="Zhang W."/>
            <person name="Yang X."/>
            <person name="Jeffery I.B."/>
            <person name="Cooney J.C."/>
            <person name="Kagawa T.F."/>
            <person name="Liu W."/>
            <person name="Song Y."/>
            <person name="Salvetti E."/>
            <person name="Wrobel A."/>
            <person name="Rasinkangas P."/>
            <person name="Parkhill J."/>
            <person name="Rea M.C."/>
            <person name="O'Sullivan O."/>
            <person name="Ritari J."/>
            <person name="Douillard F.P."/>
            <person name="Paul Ross R."/>
            <person name="Yang R."/>
            <person name="Briner A.E."/>
            <person name="Felis G.E."/>
            <person name="de Vos W.M."/>
            <person name="Barrangou R."/>
            <person name="Klaenhammer T.R."/>
            <person name="Caufield P.W."/>
            <person name="Cui Y."/>
            <person name="Zhang H."/>
            <person name="O'Toole P.W."/>
        </authorList>
    </citation>
    <scope>NUCLEOTIDE SEQUENCE [LARGE SCALE GENOMIC DNA]</scope>
    <source>
        <strain evidence="1 2">DSM 13343</strain>
    </source>
</reference>
<dbReference type="InterPro" id="IPR023214">
    <property type="entry name" value="HAD_sf"/>
</dbReference>
<organism evidence="1 2">
    <name type="scientific">Lacticaseibacillus manihotivorans DSM 13343 = JCM 12514</name>
    <dbReference type="NCBI Taxonomy" id="1423769"/>
    <lineage>
        <taxon>Bacteria</taxon>
        <taxon>Bacillati</taxon>
        <taxon>Bacillota</taxon>
        <taxon>Bacilli</taxon>
        <taxon>Lactobacillales</taxon>
        <taxon>Lactobacillaceae</taxon>
        <taxon>Lacticaseibacillus</taxon>
    </lineage>
</organism>
<protein>
    <submittedName>
        <fullName evidence="1">Uncharacterized protein</fullName>
    </submittedName>
</protein>
<evidence type="ECO:0000313" key="2">
    <source>
        <dbReference type="Proteomes" id="UP000051790"/>
    </source>
</evidence>
<gene>
    <name evidence="1" type="ORF">FD01_GL002934</name>
</gene>
<accession>A0A0R1PVR8</accession>
<dbReference type="InterPro" id="IPR036412">
    <property type="entry name" value="HAD-like_sf"/>
</dbReference>
<dbReference type="Gene3D" id="3.40.50.1000">
    <property type="entry name" value="HAD superfamily/HAD-like"/>
    <property type="match status" value="1"/>
</dbReference>
<dbReference type="RefSeq" id="WP_056965253.1">
    <property type="nucleotide sequence ID" value="NZ_AZEU01000330.1"/>
</dbReference>
<dbReference type="OrthoDB" id="9948545at2"/>
<dbReference type="EMBL" id="AZEU01000330">
    <property type="protein sequence ID" value="KRL36704.1"/>
    <property type="molecule type" value="Genomic_DNA"/>
</dbReference>
<comment type="caution">
    <text evidence="1">The sequence shown here is derived from an EMBL/GenBank/DDBJ whole genome shotgun (WGS) entry which is preliminary data.</text>
</comment>
<dbReference type="PATRIC" id="fig|1423769.4.peg.3164"/>